<proteinExistence type="predicted"/>
<reference evidence="3 4" key="1">
    <citation type="journal article" date="2013" name="Genome Announc.">
        <title>Draft Genome Sequence of the Lignocellulose Decomposer Thermobifida fusca Strain TM51.</title>
        <authorList>
            <person name="Toth A."/>
            <person name="Barna T."/>
            <person name="Nagy I."/>
            <person name="Horvath B."/>
            <person name="Nagy I."/>
            <person name="Tancsics A."/>
            <person name="Kriszt B."/>
            <person name="Baka E."/>
            <person name="Fekete C."/>
            <person name="Kukolya J."/>
        </authorList>
    </citation>
    <scope>NUCLEOTIDE SEQUENCE [LARGE SCALE GENOMIC DNA]</scope>
    <source>
        <strain evidence="3 4">TM51</strain>
    </source>
</reference>
<dbReference type="EMBL" id="AOSG01000002">
    <property type="protein sequence ID" value="EOR72739.1"/>
    <property type="molecule type" value="Genomic_DNA"/>
</dbReference>
<gene>
    <name evidence="3" type="ORF">TM51_00811</name>
</gene>
<evidence type="ECO:0000256" key="2">
    <source>
        <dbReference type="SAM" id="Phobius"/>
    </source>
</evidence>
<dbReference type="Proteomes" id="UP000014184">
    <property type="component" value="Unassembled WGS sequence"/>
</dbReference>
<protein>
    <submittedName>
        <fullName evidence="3">Uncharacterized protein</fullName>
    </submittedName>
</protein>
<evidence type="ECO:0000313" key="4">
    <source>
        <dbReference type="Proteomes" id="UP000014184"/>
    </source>
</evidence>
<accession>A0A9P2WS41</accession>
<keyword evidence="2" id="KW-1133">Transmembrane helix</keyword>
<organism evidence="3 4">
    <name type="scientific">Thermobifida fusca TM51</name>
    <dbReference type="NCBI Taxonomy" id="1169414"/>
    <lineage>
        <taxon>Bacteria</taxon>
        <taxon>Bacillati</taxon>
        <taxon>Actinomycetota</taxon>
        <taxon>Actinomycetes</taxon>
        <taxon>Streptosporangiales</taxon>
        <taxon>Nocardiopsidaceae</taxon>
        <taxon>Thermobifida</taxon>
    </lineage>
</organism>
<keyword evidence="2" id="KW-0472">Membrane</keyword>
<evidence type="ECO:0000313" key="3">
    <source>
        <dbReference type="EMBL" id="EOR72739.1"/>
    </source>
</evidence>
<keyword evidence="4" id="KW-1185">Reference proteome</keyword>
<feature type="transmembrane region" description="Helical" evidence="2">
    <location>
        <begin position="55"/>
        <end position="77"/>
    </location>
</feature>
<feature type="compositionally biased region" description="Low complexity" evidence="1">
    <location>
        <begin position="15"/>
        <end position="24"/>
    </location>
</feature>
<feature type="region of interest" description="Disordered" evidence="1">
    <location>
        <begin position="1"/>
        <end position="27"/>
    </location>
</feature>
<dbReference type="AlphaFoldDB" id="A0A9P2WS41"/>
<feature type="transmembrane region" description="Helical" evidence="2">
    <location>
        <begin position="89"/>
        <end position="110"/>
    </location>
</feature>
<keyword evidence="2" id="KW-0812">Transmembrane</keyword>
<name>A0A9P2WS41_THEFU</name>
<sequence length="203" mass="21988">MTNGPFPSESPSPQPSDGQGSTSGNIPEPVTQLAAQRGFGALIDMRSDGTRAEKALGGCAIAVGSLLLMVLVAYLAPEDDPFSFSLLRSVLRFFALFFLFVAVWAAAAGLRGLIVAPRSHYLYEGGIIYAAGKRLQPAAWEEISHLTTIYGNRATGTKGKILGYKVWLGDTTSFDVPLILTDGRDSFMDRIIHEVRSRNRPIR</sequence>
<evidence type="ECO:0000256" key="1">
    <source>
        <dbReference type="SAM" id="MobiDB-lite"/>
    </source>
</evidence>
<comment type="caution">
    <text evidence="3">The sequence shown here is derived from an EMBL/GenBank/DDBJ whole genome shotgun (WGS) entry which is preliminary data.</text>
</comment>
<dbReference type="RefSeq" id="WP_011290545.1">
    <property type="nucleotide sequence ID" value="NZ_AOSG01000002.1"/>
</dbReference>